<dbReference type="PANTHER" id="PTHR33284:SF1">
    <property type="entry name" value="RIBOSOMAL PROTEIN L25_GLN-TRNA SYNTHETASE, ANTI-CODON-BINDING DOMAIN-CONTAINING PROTEIN"/>
    <property type="match status" value="1"/>
</dbReference>
<dbReference type="GO" id="GO:0008097">
    <property type="term" value="F:5S rRNA binding"/>
    <property type="evidence" value="ECO:0007669"/>
    <property type="project" value="InterPro"/>
</dbReference>
<dbReference type="HAMAP" id="MF_01336">
    <property type="entry name" value="Ribosomal_bL25"/>
    <property type="match status" value="1"/>
</dbReference>
<dbReference type="AlphaFoldDB" id="A0A7D5V9X6"/>
<keyword evidence="2 5" id="KW-0694">RNA-binding</keyword>
<dbReference type="KEGG" id="cfon:HZU75_09455"/>
<keyword evidence="3 5" id="KW-0689">Ribosomal protein</keyword>
<dbReference type="CDD" id="cd00495">
    <property type="entry name" value="Ribosomal_L25_TL5_CTC"/>
    <property type="match status" value="1"/>
</dbReference>
<feature type="domain" description="Large ribosomal subunit protein bL25 beta" evidence="8">
    <location>
        <begin position="102"/>
        <end position="175"/>
    </location>
</feature>
<dbReference type="PANTHER" id="PTHR33284">
    <property type="entry name" value="RIBOSOMAL PROTEIN L25/GLN-TRNA SYNTHETASE, ANTI-CODON-BINDING DOMAIN-CONTAINING PROTEIN"/>
    <property type="match status" value="1"/>
</dbReference>
<dbReference type="InterPro" id="IPR001021">
    <property type="entry name" value="Ribosomal_bL25_long"/>
</dbReference>
<dbReference type="HAMAP" id="MF_01334">
    <property type="entry name" value="Ribosomal_bL25_CTC"/>
    <property type="match status" value="1"/>
</dbReference>
<dbReference type="GO" id="GO:0003735">
    <property type="term" value="F:structural constituent of ribosome"/>
    <property type="evidence" value="ECO:0007669"/>
    <property type="project" value="InterPro"/>
</dbReference>
<proteinExistence type="inferred from homology"/>
<comment type="function">
    <text evidence="5">This is one of the proteins that binds to the 5S RNA in the ribosome where it forms part of the central protuberance.</text>
</comment>
<keyword evidence="10" id="KW-1185">Reference proteome</keyword>
<dbReference type="RefSeq" id="WP_180305847.1">
    <property type="nucleotide sequence ID" value="NZ_CP058952.1"/>
</dbReference>
<dbReference type="Pfam" id="PF01386">
    <property type="entry name" value="Ribosomal_L25p"/>
    <property type="match status" value="1"/>
</dbReference>
<dbReference type="InterPro" id="IPR029751">
    <property type="entry name" value="Ribosomal_L25_dom"/>
</dbReference>
<dbReference type="Gene3D" id="2.40.240.10">
    <property type="entry name" value="Ribosomal Protein L25, Chain P"/>
    <property type="match status" value="1"/>
</dbReference>
<organism evidence="9 10">
    <name type="scientific">Chitinibacter fontanus</name>
    <dbReference type="NCBI Taxonomy" id="1737446"/>
    <lineage>
        <taxon>Bacteria</taxon>
        <taxon>Pseudomonadati</taxon>
        <taxon>Pseudomonadota</taxon>
        <taxon>Betaproteobacteria</taxon>
        <taxon>Neisseriales</taxon>
        <taxon>Chitinibacteraceae</taxon>
        <taxon>Chitinibacter</taxon>
    </lineage>
</organism>
<feature type="region of interest" description="Disordered" evidence="6">
    <location>
        <begin position="1"/>
        <end position="20"/>
    </location>
</feature>
<keyword evidence="1 5" id="KW-0699">rRNA-binding</keyword>
<evidence type="ECO:0000259" key="7">
    <source>
        <dbReference type="Pfam" id="PF01386"/>
    </source>
</evidence>
<dbReference type="InterPro" id="IPR020057">
    <property type="entry name" value="Ribosomal_bL25_b-dom"/>
</dbReference>
<dbReference type="GO" id="GO:0006412">
    <property type="term" value="P:translation"/>
    <property type="evidence" value="ECO:0007669"/>
    <property type="project" value="UniProtKB-UniRule"/>
</dbReference>
<reference evidence="9 10" key="1">
    <citation type="journal article" date="2016" name="Int. J. Syst. Evol. Microbiol.">
        <title>Chitinibacter fontanus sp. nov., isolated from a spring.</title>
        <authorList>
            <person name="Sheu S.Y."/>
            <person name="Li Y.S."/>
            <person name="Young C.C."/>
            <person name="Chen W.M."/>
        </authorList>
    </citation>
    <scope>NUCLEOTIDE SEQUENCE [LARGE SCALE GENOMIC DNA]</scope>
    <source>
        <strain evidence="9 10">STM-7</strain>
    </source>
</reference>
<evidence type="ECO:0000313" key="10">
    <source>
        <dbReference type="Proteomes" id="UP000510822"/>
    </source>
</evidence>
<dbReference type="Gene3D" id="2.170.120.20">
    <property type="entry name" value="Ribosomal protein L25, beta domain"/>
    <property type="match status" value="1"/>
</dbReference>
<feature type="compositionally biased region" description="Polar residues" evidence="6">
    <location>
        <begin position="1"/>
        <end position="16"/>
    </location>
</feature>
<accession>A0A7D5V9X6</accession>
<gene>
    <name evidence="5" type="primary">rplY</name>
    <name evidence="5" type="synonym">ctc</name>
    <name evidence="9" type="ORF">HZU75_09455</name>
</gene>
<evidence type="ECO:0000256" key="1">
    <source>
        <dbReference type="ARBA" id="ARBA00022730"/>
    </source>
</evidence>
<dbReference type="EMBL" id="CP058952">
    <property type="protein sequence ID" value="QLI81739.1"/>
    <property type="molecule type" value="Genomic_DNA"/>
</dbReference>
<dbReference type="SUPFAM" id="SSF50715">
    <property type="entry name" value="Ribosomal protein L25-like"/>
    <property type="match status" value="1"/>
</dbReference>
<dbReference type="Proteomes" id="UP000510822">
    <property type="component" value="Chromosome"/>
</dbReference>
<dbReference type="NCBIfam" id="NF004128">
    <property type="entry name" value="PRK05618.1-2"/>
    <property type="match status" value="1"/>
</dbReference>
<protein>
    <recommendedName>
        <fullName evidence="5">Large ribosomal subunit protein bL25</fullName>
    </recommendedName>
    <alternativeName>
        <fullName evidence="5">General stress protein CTC</fullName>
    </alternativeName>
</protein>
<dbReference type="InterPro" id="IPR037121">
    <property type="entry name" value="Ribosomal_bL25_C"/>
</dbReference>
<name>A0A7D5V9X6_9NEIS</name>
<dbReference type="Pfam" id="PF14693">
    <property type="entry name" value="Ribosomal_TL5_C"/>
    <property type="match status" value="1"/>
</dbReference>
<evidence type="ECO:0000256" key="3">
    <source>
        <dbReference type="ARBA" id="ARBA00022980"/>
    </source>
</evidence>
<dbReference type="InterPro" id="IPR020056">
    <property type="entry name" value="Rbsml_bL25/Gln-tRNA_synth_N"/>
</dbReference>
<comment type="subunit">
    <text evidence="5">Part of the 50S ribosomal subunit; part of the 5S rRNA/L5/L18/L25 subcomplex. Contacts the 5S rRNA. Binds to the 5S rRNA independently of L5 and L18.</text>
</comment>
<feature type="domain" description="Large ribosomal subunit protein bL25 L25" evidence="7">
    <location>
        <begin position="5"/>
        <end position="93"/>
    </location>
</feature>
<evidence type="ECO:0000313" key="9">
    <source>
        <dbReference type="EMBL" id="QLI81739.1"/>
    </source>
</evidence>
<keyword evidence="4 5" id="KW-0687">Ribonucleoprotein</keyword>
<evidence type="ECO:0000256" key="4">
    <source>
        <dbReference type="ARBA" id="ARBA00023274"/>
    </source>
</evidence>
<evidence type="ECO:0000259" key="8">
    <source>
        <dbReference type="Pfam" id="PF14693"/>
    </source>
</evidence>
<dbReference type="InterPro" id="IPR020055">
    <property type="entry name" value="Ribosomal_bL25_short"/>
</dbReference>
<dbReference type="NCBIfam" id="NF004612">
    <property type="entry name" value="PRK05943.1"/>
    <property type="match status" value="1"/>
</dbReference>
<dbReference type="NCBIfam" id="TIGR00731">
    <property type="entry name" value="bL25_bact_ctc"/>
    <property type="match status" value="1"/>
</dbReference>
<dbReference type="NCBIfam" id="NF004130">
    <property type="entry name" value="PRK05618.1-5"/>
    <property type="match status" value="1"/>
</dbReference>
<comment type="similarity">
    <text evidence="5">Belongs to the bacterial ribosomal protein bL25 family. CTC subfamily.</text>
</comment>
<evidence type="ECO:0000256" key="6">
    <source>
        <dbReference type="SAM" id="MobiDB-lite"/>
    </source>
</evidence>
<dbReference type="GO" id="GO:0022625">
    <property type="term" value="C:cytosolic large ribosomal subunit"/>
    <property type="evidence" value="ECO:0007669"/>
    <property type="project" value="TreeGrafter"/>
</dbReference>
<evidence type="ECO:0000256" key="2">
    <source>
        <dbReference type="ARBA" id="ARBA00022884"/>
    </source>
</evidence>
<dbReference type="InterPro" id="IPR020930">
    <property type="entry name" value="Ribosomal_uL5_bac-type"/>
</dbReference>
<evidence type="ECO:0000256" key="5">
    <source>
        <dbReference type="HAMAP-Rule" id="MF_01334"/>
    </source>
</evidence>
<sequence>MTFELNATSRAKQGTGASRRLRKAGQLPGIVYGGSVEPTAISLDHNSMYYTLQNEKFHTALINLSIDGAAAEQVLLRAVQYHPFKQQVQHVDFQRVTADSVIELKVPLHFVNGDTCLGVKLQGGAISNILNEVMVRCVASKLPEFITVDQANLAVGNLSVHLSDLVLPEGVQLVSLLRGADLAVSMLNGAKG</sequence>
<dbReference type="InterPro" id="IPR011035">
    <property type="entry name" value="Ribosomal_bL25/Gln-tRNA_synth"/>
</dbReference>